<dbReference type="RefSeq" id="WP_076648016.1">
    <property type="nucleotide sequence ID" value="NZ_FTPS01000001.1"/>
</dbReference>
<evidence type="ECO:0000313" key="4">
    <source>
        <dbReference type="EMBL" id="SIT78241.1"/>
    </source>
</evidence>
<feature type="region of interest" description="Disordered" evidence="1">
    <location>
        <begin position="44"/>
        <end position="63"/>
    </location>
</feature>
<dbReference type="EMBL" id="FTPS01000001">
    <property type="protein sequence ID" value="SIT78241.1"/>
    <property type="molecule type" value="Genomic_DNA"/>
</dbReference>
<evidence type="ECO:0000259" key="3">
    <source>
        <dbReference type="Pfam" id="PF13717"/>
    </source>
</evidence>
<feature type="transmembrane region" description="Helical" evidence="2">
    <location>
        <begin position="218"/>
        <end position="237"/>
    </location>
</feature>
<feature type="compositionally biased region" description="Low complexity" evidence="1">
    <location>
        <begin position="46"/>
        <end position="58"/>
    </location>
</feature>
<proteinExistence type="predicted"/>
<keyword evidence="2" id="KW-0472">Membrane</keyword>
<accession>A0A1R3WJA2</accession>
<feature type="compositionally biased region" description="Low complexity" evidence="1">
    <location>
        <begin position="125"/>
        <end position="148"/>
    </location>
</feature>
<sequence length="278" mass="29054">MRLICPKCPAQYEVPEDAIPPAGRDVQCSNCGHMWFQRPADDTVESTAPATASTNTPARPRRPLDRAVADILQEEAALETRLRRAEEQGVLETQPDLGLDAAPPMPARAASASGDTTPAAPAPAAPESDVAEPIAAGPAPADPGQSDPVQPDSARPEPRSAEPPVPAHRRNLLPARRPAPGHNLVPDQEEVRLSLGTPIVLYSAPVPQTPEKQPGHSGFLLGLAAAVLLAAGLFLIYGQAGPIARALPQAAPVLDSYTTAVNSTRDWIGALAADLARD</sequence>
<dbReference type="AlphaFoldDB" id="A0A1R3WJA2"/>
<organism evidence="4 5">
    <name type="scientific">Pontibaca methylaminivorans</name>
    <dbReference type="NCBI Taxonomy" id="515897"/>
    <lineage>
        <taxon>Bacteria</taxon>
        <taxon>Pseudomonadati</taxon>
        <taxon>Pseudomonadota</taxon>
        <taxon>Alphaproteobacteria</taxon>
        <taxon>Rhodobacterales</taxon>
        <taxon>Roseobacteraceae</taxon>
        <taxon>Pontibaca</taxon>
    </lineage>
</organism>
<dbReference type="Proteomes" id="UP000192455">
    <property type="component" value="Unassembled WGS sequence"/>
</dbReference>
<reference evidence="4 5" key="1">
    <citation type="submission" date="2017-01" db="EMBL/GenBank/DDBJ databases">
        <authorList>
            <person name="Mah S.A."/>
            <person name="Swanson W.J."/>
            <person name="Moy G.W."/>
            <person name="Vacquier V.D."/>
        </authorList>
    </citation>
    <scope>NUCLEOTIDE SEQUENCE [LARGE SCALE GENOMIC DNA]</scope>
    <source>
        <strain evidence="4 5">DSM 21219</strain>
    </source>
</reference>
<keyword evidence="2" id="KW-0812">Transmembrane</keyword>
<name>A0A1R3WJA2_9RHOB</name>
<dbReference type="STRING" id="515897.SAMN05421849_0924"/>
<keyword evidence="2" id="KW-1133">Transmembrane helix</keyword>
<dbReference type="InterPro" id="IPR011723">
    <property type="entry name" value="Znf/thioredoxin_put"/>
</dbReference>
<evidence type="ECO:0000256" key="1">
    <source>
        <dbReference type="SAM" id="MobiDB-lite"/>
    </source>
</evidence>
<dbReference type="NCBIfam" id="TIGR02098">
    <property type="entry name" value="MJ0042_CXXC"/>
    <property type="match status" value="1"/>
</dbReference>
<dbReference type="Pfam" id="PF13717">
    <property type="entry name" value="Zn_ribbon_4"/>
    <property type="match status" value="1"/>
</dbReference>
<evidence type="ECO:0000256" key="2">
    <source>
        <dbReference type="SAM" id="Phobius"/>
    </source>
</evidence>
<gene>
    <name evidence="4" type="ORF">SAMN05421849_0924</name>
</gene>
<keyword evidence="5" id="KW-1185">Reference proteome</keyword>
<feature type="region of interest" description="Disordered" evidence="1">
    <location>
        <begin position="86"/>
        <end position="186"/>
    </location>
</feature>
<feature type="domain" description="Zinc finger/thioredoxin putative" evidence="3">
    <location>
        <begin position="1"/>
        <end position="36"/>
    </location>
</feature>
<evidence type="ECO:0000313" key="5">
    <source>
        <dbReference type="Proteomes" id="UP000192455"/>
    </source>
</evidence>
<protein>
    <submittedName>
        <fullName evidence="4">MJ0042 family finger-like domain-containing protein</fullName>
    </submittedName>
</protein>
<feature type="compositionally biased region" description="Low complexity" evidence="1">
    <location>
        <begin position="107"/>
        <end position="119"/>
    </location>
</feature>